<dbReference type="Proteomes" id="UP000541444">
    <property type="component" value="Unassembled WGS sequence"/>
</dbReference>
<keyword evidence="2" id="KW-1185">Reference proteome</keyword>
<evidence type="ECO:0000313" key="1">
    <source>
        <dbReference type="EMBL" id="KAF6153596.1"/>
    </source>
</evidence>
<dbReference type="SUPFAM" id="SSF52058">
    <property type="entry name" value="L domain-like"/>
    <property type="match status" value="1"/>
</dbReference>
<dbReference type="PANTHER" id="PTHR15140:SF37">
    <property type="entry name" value="UBIQUITIN-LIKE DOMAIN-CONTAINING PROTEIN"/>
    <property type="match status" value="1"/>
</dbReference>
<evidence type="ECO:0000313" key="2">
    <source>
        <dbReference type="Proteomes" id="UP000541444"/>
    </source>
</evidence>
<dbReference type="PANTHER" id="PTHR15140">
    <property type="entry name" value="TUBULIN-SPECIFIC CHAPERONE E"/>
    <property type="match status" value="1"/>
</dbReference>
<comment type="caution">
    <text evidence="1">The sequence shown here is derived from an EMBL/GenBank/DDBJ whole genome shotgun (WGS) entry which is preliminary data.</text>
</comment>
<name>A0A7J7MFC8_9MAGN</name>
<protein>
    <submittedName>
        <fullName evidence="1">Uncharacterized protein</fullName>
    </submittedName>
</protein>
<gene>
    <name evidence="1" type="ORF">GIB67_027463</name>
</gene>
<reference evidence="1 2" key="1">
    <citation type="journal article" date="2020" name="IScience">
        <title>Genome Sequencing of the Endangered Kingdonia uniflora (Circaeasteraceae, Ranunculales) Reveals Potential Mechanisms of Evolutionary Specialization.</title>
        <authorList>
            <person name="Sun Y."/>
            <person name="Deng T."/>
            <person name="Zhang A."/>
            <person name="Moore M.J."/>
            <person name="Landis J.B."/>
            <person name="Lin N."/>
            <person name="Zhang H."/>
            <person name="Zhang X."/>
            <person name="Huang J."/>
            <person name="Zhang X."/>
            <person name="Sun H."/>
            <person name="Wang H."/>
        </authorList>
    </citation>
    <scope>NUCLEOTIDE SEQUENCE [LARGE SCALE GENOMIC DNA]</scope>
    <source>
        <strain evidence="1">TB1705</strain>
        <tissue evidence="1">Leaf</tissue>
    </source>
</reference>
<sequence length="155" mass="17710">MLKLKRIGCEFLGIDSSERSFPKLKSLTFGWMDNLEEWDLSMKDVMPRLKHLTVRNCRKLKRIPPLGNLELLETLEISGISSFECISGKSLGISNGESIPTVVFPKLKKLEFEFMKEWEVGDDEHERHYNYALSPGAQSSLLPYVKVATGMHHVL</sequence>
<organism evidence="1 2">
    <name type="scientific">Kingdonia uniflora</name>
    <dbReference type="NCBI Taxonomy" id="39325"/>
    <lineage>
        <taxon>Eukaryota</taxon>
        <taxon>Viridiplantae</taxon>
        <taxon>Streptophyta</taxon>
        <taxon>Embryophyta</taxon>
        <taxon>Tracheophyta</taxon>
        <taxon>Spermatophyta</taxon>
        <taxon>Magnoliopsida</taxon>
        <taxon>Ranunculales</taxon>
        <taxon>Circaeasteraceae</taxon>
        <taxon>Kingdonia</taxon>
    </lineage>
</organism>
<dbReference type="OrthoDB" id="998006at2759"/>
<dbReference type="InterPro" id="IPR032675">
    <property type="entry name" value="LRR_dom_sf"/>
</dbReference>
<accession>A0A7J7MFC8</accession>
<dbReference type="AlphaFoldDB" id="A0A7J7MFC8"/>
<dbReference type="EMBL" id="JACGCM010001560">
    <property type="protein sequence ID" value="KAF6153596.1"/>
    <property type="molecule type" value="Genomic_DNA"/>
</dbReference>
<proteinExistence type="predicted"/>
<dbReference type="Gene3D" id="3.80.10.10">
    <property type="entry name" value="Ribonuclease Inhibitor"/>
    <property type="match status" value="1"/>
</dbReference>